<dbReference type="OrthoDB" id="10038674at2759"/>
<dbReference type="AlphaFoldDB" id="A0A814UP69"/>
<dbReference type="EMBL" id="CAJNOR010001653">
    <property type="protein sequence ID" value="CAF1178262.1"/>
    <property type="molecule type" value="Genomic_DNA"/>
</dbReference>
<organism evidence="2 3">
    <name type="scientific">Adineta ricciae</name>
    <name type="common">Rotifer</name>
    <dbReference type="NCBI Taxonomy" id="249248"/>
    <lineage>
        <taxon>Eukaryota</taxon>
        <taxon>Metazoa</taxon>
        <taxon>Spiralia</taxon>
        <taxon>Gnathifera</taxon>
        <taxon>Rotifera</taxon>
        <taxon>Eurotatoria</taxon>
        <taxon>Bdelloidea</taxon>
        <taxon>Adinetida</taxon>
        <taxon>Adinetidae</taxon>
        <taxon>Adineta</taxon>
    </lineage>
</organism>
<dbReference type="EMBL" id="CAJNOJ010000077">
    <property type="protein sequence ID" value="CAF1046931.1"/>
    <property type="molecule type" value="Genomic_DNA"/>
</dbReference>
<protein>
    <submittedName>
        <fullName evidence="2">Uncharacterized protein</fullName>
    </submittedName>
</protein>
<evidence type="ECO:0000313" key="3">
    <source>
        <dbReference type="Proteomes" id="UP000663828"/>
    </source>
</evidence>
<proteinExistence type="predicted"/>
<dbReference type="Proteomes" id="UP000663852">
    <property type="component" value="Unassembled WGS sequence"/>
</dbReference>
<accession>A0A814UP69</accession>
<name>A0A814UP69_ADIRI</name>
<dbReference type="Proteomes" id="UP000663828">
    <property type="component" value="Unassembled WGS sequence"/>
</dbReference>
<evidence type="ECO:0000313" key="1">
    <source>
        <dbReference type="EMBL" id="CAF1046931.1"/>
    </source>
</evidence>
<evidence type="ECO:0000313" key="2">
    <source>
        <dbReference type="EMBL" id="CAF1178262.1"/>
    </source>
</evidence>
<reference evidence="2" key="1">
    <citation type="submission" date="2021-02" db="EMBL/GenBank/DDBJ databases">
        <authorList>
            <person name="Nowell W R."/>
        </authorList>
    </citation>
    <scope>NUCLEOTIDE SEQUENCE</scope>
</reference>
<sequence length="174" mass="19699">MKEPSTKTSIQFRWSVSAFQSEDNSRFSLPPIVKVSTSPSSIKTSSTPLPLLNNLPKKTETFISTNTNRQICPLTLTYSQLYRAQHPAPKKKISETQVPIYSILNRKSNQTLDASSSPESTDVQQSALEQYKRLRTPQLRRLHVSEKNIKEAKKLYFNPACRVFVPLSSIVEVS</sequence>
<gene>
    <name evidence="1" type="ORF">EDS130_LOCUS17219</name>
    <name evidence="2" type="ORF">XAT740_LOCUS22427</name>
</gene>
<comment type="caution">
    <text evidence="2">The sequence shown here is derived from an EMBL/GenBank/DDBJ whole genome shotgun (WGS) entry which is preliminary data.</text>
</comment>
<keyword evidence="3" id="KW-1185">Reference proteome</keyword>